<dbReference type="AlphaFoldDB" id="A0A0V0GZ88"/>
<feature type="non-terminal residue" evidence="2">
    <location>
        <position position="1"/>
    </location>
</feature>
<accession>A0A0V0GZ88</accession>
<evidence type="ECO:0000256" key="1">
    <source>
        <dbReference type="SAM" id="SignalP"/>
    </source>
</evidence>
<proteinExistence type="predicted"/>
<feature type="chain" id="PRO_5006865648" evidence="1">
    <location>
        <begin position="18"/>
        <end position="68"/>
    </location>
</feature>
<sequence>VLIIFSDLAQVLSIVWSTNLGNSTEQNFDYPGCESIQLSVLKSLLKRNFRLADKPFKHEERIAFIDLN</sequence>
<protein>
    <submittedName>
        <fullName evidence="2">Putative ovule protein</fullName>
    </submittedName>
</protein>
<dbReference type="EMBL" id="GEDG01028054">
    <property type="protein sequence ID" value="JAP13428.1"/>
    <property type="molecule type" value="Transcribed_RNA"/>
</dbReference>
<reference evidence="2" key="1">
    <citation type="submission" date="2015-12" db="EMBL/GenBank/DDBJ databases">
        <title>Gene expression during late stages of embryo sac development: a critical building block for successful pollen-pistil interactions.</title>
        <authorList>
            <person name="Liu Y."/>
            <person name="Joly V."/>
            <person name="Sabar M."/>
            <person name="Matton D.P."/>
        </authorList>
    </citation>
    <scope>NUCLEOTIDE SEQUENCE</scope>
</reference>
<feature type="signal peptide" evidence="1">
    <location>
        <begin position="1"/>
        <end position="17"/>
    </location>
</feature>
<name>A0A0V0GZ88_SOLCH</name>
<evidence type="ECO:0000313" key="2">
    <source>
        <dbReference type="EMBL" id="JAP13428.1"/>
    </source>
</evidence>
<keyword evidence="1" id="KW-0732">Signal</keyword>
<organism evidence="2">
    <name type="scientific">Solanum chacoense</name>
    <name type="common">Chaco potato</name>
    <dbReference type="NCBI Taxonomy" id="4108"/>
    <lineage>
        <taxon>Eukaryota</taxon>
        <taxon>Viridiplantae</taxon>
        <taxon>Streptophyta</taxon>
        <taxon>Embryophyta</taxon>
        <taxon>Tracheophyta</taxon>
        <taxon>Spermatophyta</taxon>
        <taxon>Magnoliopsida</taxon>
        <taxon>eudicotyledons</taxon>
        <taxon>Gunneridae</taxon>
        <taxon>Pentapetalae</taxon>
        <taxon>asterids</taxon>
        <taxon>lamiids</taxon>
        <taxon>Solanales</taxon>
        <taxon>Solanaceae</taxon>
        <taxon>Solanoideae</taxon>
        <taxon>Solaneae</taxon>
        <taxon>Solanum</taxon>
    </lineage>
</organism>